<dbReference type="EMBL" id="OCST01000001">
    <property type="protein sequence ID" value="SOE51329.1"/>
    <property type="molecule type" value="Genomic_DNA"/>
</dbReference>
<name>A0A2C8YLK0_9MICO</name>
<evidence type="ECO:0000313" key="1">
    <source>
        <dbReference type="EMBL" id="SOE51329.1"/>
    </source>
</evidence>
<dbReference type="AlphaFoldDB" id="A0A2C8YLK0"/>
<reference evidence="1 2" key="1">
    <citation type="submission" date="2017-09" db="EMBL/GenBank/DDBJ databases">
        <authorList>
            <person name="Ehlers B."/>
            <person name="Leendertz F.H."/>
        </authorList>
    </citation>
    <scope>NUCLEOTIDE SEQUENCE [LARGE SCALE GENOMIC DNA]</scope>
    <source>
        <strain evidence="1 2">CGMCC 1.05381</strain>
    </source>
</reference>
<dbReference type="Proteomes" id="UP000219440">
    <property type="component" value="Unassembled WGS sequence"/>
</dbReference>
<keyword evidence="2" id="KW-1185">Reference proteome</keyword>
<dbReference type="Gene3D" id="2.60.300.12">
    <property type="entry name" value="HesB-like domain"/>
    <property type="match status" value="1"/>
</dbReference>
<accession>A0A2C8YLK0</accession>
<sequence>MLTLTDTATTVVKSIVDKAPQSDAAGLRIHGDAPDATNFNVAVVAGAEPGDSVVESSGARVFLEPNASKALDDKVLDAEVSDEGAVTFALTSR</sequence>
<organism evidence="1 2">
    <name type="scientific">Salinibacterium xinjiangense</name>
    <dbReference type="NCBI Taxonomy" id="386302"/>
    <lineage>
        <taxon>Bacteria</taxon>
        <taxon>Bacillati</taxon>
        <taxon>Actinomycetota</taxon>
        <taxon>Actinomycetes</taxon>
        <taxon>Micrococcales</taxon>
        <taxon>Microbacteriaceae</taxon>
        <taxon>Salinibacterium</taxon>
    </lineage>
</organism>
<dbReference type="InterPro" id="IPR035903">
    <property type="entry name" value="HesB-like_dom_sf"/>
</dbReference>
<dbReference type="RefSeq" id="WP_097059550.1">
    <property type="nucleotide sequence ID" value="NZ_BMLC01000002.1"/>
</dbReference>
<dbReference type="SUPFAM" id="SSF89360">
    <property type="entry name" value="HesB-like domain"/>
    <property type="match status" value="1"/>
</dbReference>
<protein>
    <submittedName>
        <fullName evidence="1">Fe-S cluster assembly iron-binding protein IscA</fullName>
    </submittedName>
</protein>
<gene>
    <name evidence="1" type="ORF">SAMN06296378_0407</name>
</gene>
<proteinExistence type="predicted"/>
<dbReference type="OrthoDB" id="4868950at2"/>
<evidence type="ECO:0000313" key="2">
    <source>
        <dbReference type="Proteomes" id="UP000219440"/>
    </source>
</evidence>